<dbReference type="PATRIC" id="fig|33051.4.peg.3159"/>
<reference evidence="2 3" key="1">
    <citation type="journal article" date="2016" name="Front. Microbiol.">
        <title>Genomic Resource of Rice Seed Associated Bacteria.</title>
        <authorList>
            <person name="Midha S."/>
            <person name="Bansal K."/>
            <person name="Sharma S."/>
            <person name="Kumar N."/>
            <person name="Patil P.P."/>
            <person name="Chaudhry V."/>
            <person name="Patil P.B."/>
        </authorList>
    </citation>
    <scope>NUCLEOTIDE SEQUENCE [LARGE SCALE GENOMIC DNA]</scope>
    <source>
        <strain evidence="2 3">SB4</strain>
    </source>
</reference>
<sequence length="257" mass="27075">MKMHLLPRLLGAVAMLLLAVRPAAAEPTKIDVRVIARGAKFLGGYTTPVRVTLTDADTGEILARGVTSGTTGDTQRIMTGGADNGGKRADADTAAFRTTLNLDHPRRITATVTGPLSQAQATTTATSTQWVLPGHDITAGDGWAIELPGLIVDIADPIAYHWVKAGETVPLRVGVTMLCGCAISENGPWRASDTEVEAIITINGGTPRRIPLRFDPDAAIFTADVPTKEAGLYEIEVTSWIAASNNAGVAHTAFFVH</sequence>
<feature type="signal peptide" evidence="1">
    <location>
        <begin position="1"/>
        <end position="25"/>
    </location>
</feature>
<keyword evidence="1" id="KW-0732">Signal</keyword>
<organism evidence="2 3">
    <name type="scientific">Sphingomonas sanguinis</name>
    <dbReference type="NCBI Taxonomy" id="33051"/>
    <lineage>
        <taxon>Bacteria</taxon>
        <taxon>Pseudomonadati</taxon>
        <taxon>Pseudomonadota</taxon>
        <taxon>Alphaproteobacteria</taxon>
        <taxon>Sphingomonadales</taxon>
        <taxon>Sphingomonadaceae</taxon>
        <taxon>Sphingomonas</taxon>
    </lineage>
</organism>
<gene>
    <name evidence="2" type="ORF">SB4_11700</name>
</gene>
<accession>A0A147IS23</accession>
<dbReference type="EMBL" id="LDTE01000071">
    <property type="protein sequence ID" value="KTT98230.1"/>
    <property type="molecule type" value="Genomic_DNA"/>
</dbReference>
<evidence type="ECO:0000313" key="2">
    <source>
        <dbReference type="EMBL" id="KTT98230.1"/>
    </source>
</evidence>
<name>A0A147IS23_9SPHN</name>
<proteinExistence type="predicted"/>
<protein>
    <submittedName>
        <fullName evidence="2">Uncharacterized protein</fullName>
    </submittedName>
</protein>
<evidence type="ECO:0000256" key="1">
    <source>
        <dbReference type="SAM" id="SignalP"/>
    </source>
</evidence>
<dbReference type="AlphaFoldDB" id="A0A147IS23"/>
<dbReference type="Proteomes" id="UP000074072">
    <property type="component" value="Unassembled WGS sequence"/>
</dbReference>
<evidence type="ECO:0000313" key="3">
    <source>
        <dbReference type="Proteomes" id="UP000074072"/>
    </source>
</evidence>
<comment type="caution">
    <text evidence="2">The sequence shown here is derived from an EMBL/GenBank/DDBJ whole genome shotgun (WGS) entry which is preliminary data.</text>
</comment>
<feature type="chain" id="PRO_5007548845" evidence="1">
    <location>
        <begin position="26"/>
        <end position="257"/>
    </location>
</feature>